<accession>A0ABT8XB16</accession>
<keyword evidence="2" id="KW-1185">Reference proteome</keyword>
<gene>
    <name evidence="1" type="ORF">GB928_005500</name>
</gene>
<dbReference type="RefSeq" id="WP_244761916.1">
    <property type="nucleotide sequence ID" value="NZ_JALJCJ010000004.1"/>
</dbReference>
<sequence length="104" mass="11280">MNGETPETERFMALVARLRADDPLLTPIQAGLVVAAGLGIAGDSRTFARLLGLAHALVLRELTALSAHDLLRVTKRDGRTMRSHFVPGEAAARYAVLFQRNDTV</sequence>
<proteinExistence type="predicted"/>
<protein>
    <recommendedName>
        <fullName evidence="3">Formate dehydrogenase F4B subunit</fullName>
    </recommendedName>
</protein>
<evidence type="ECO:0008006" key="3">
    <source>
        <dbReference type="Google" id="ProtNLM"/>
    </source>
</evidence>
<evidence type="ECO:0000313" key="2">
    <source>
        <dbReference type="Proteomes" id="UP001177080"/>
    </source>
</evidence>
<reference evidence="1" key="1">
    <citation type="submission" date="2022-04" db="EMBL/GenBank/DDBJ databases">
        <title>Shinella lacus sp. nov., a novel member of the genus Shinella from water.</title>
        <authorList>
            <person name="Deng Y."/>
        </authorList>
    </citation>
    <scope>NUCLEOTIDE SEQUENCE</scope>
    <source>
        <strain evidence="1">JCM 31239</strain>
    </source>
</reference>
<dbReference type="Proteomes" id="UP001177080">
    <property type="component" value="Unassembled WGS sequence"/>
</dbReference>
<organism evidence="1 2">
    <name type="scientific">Shinella curvata</name>
    <dbReference type="NCBI Taxonomy" id="1817964"/>
    <lineage>
        <taxon>Bacteria</taxon>
        <taxon>Pseudomonadati</taxon>
        <taxon>Pseudomonadota</taxon>
        <taxon>Alphaproteobacteria</taxon>
        <taxon>Hyphomicrobiales</taxon>
        <taxon>Rhizobiaceae</taxon>
        <taxon>Shinella</taxon>
    </lineage>
</organism>
<comment type="caution">
    <text evidence="1">The sequence shown here is derived from an EMBL/GenBank/DDBJ whole genome shotgun (WGS) entry which is preliminary data.</text>
</comment>
<dbReference type="EMBL" id="WHSC02000002">
    <property type="protein sequence ID" value="MDO6120634.1"/>
    <property type="molecule type" value="Genomic_DNA"/>
</dbReference>
<evidence type="ECO:0000313" key="1">
    <source>
        <dbReference type="EMBL" id="MDO6120634.1"/>
    </source>
</evidence>
<name>A0ABT8XB16_9HYPH</name>